<dbReference type="InterPro" id="IPR027796">
    <property type="entry name" value="OTT_1508_deam-like"/>
</dbReference>
<evidence type="ECO:0000313" key="2">
    <source>
        <dbReference type="Proteomes" id="UP001310594"/>
    </source>
</evidence>
<reference evidence="1" key="1">
    <citation type="submission" date="2023-08" db="EMBL/GenBank/DDBJ databases">
        <title>Black Yeasts Isolated from many extreme environments.</title>
        <authorList>
            <person name="Coleine C."/>
            <person name="Stajich J.E."/>
            <person name="Selbmann L."/>
        </authorList>
    </citation>
    <scope>NUCLEOTIDE SEQUENCE</scope>
    <source>
        <strain evidence="1">CCFEE 5810</strain>
    </source>
</reference>
<dbReference type="Pfam" id="PF14441">
    <property type="entry name" value="OTT_1508_deam"/>
    <property type="match status" value="1"/>
</dbReference>
<name>A0AAN7VPJ3_9PEZI</name>
<evidence type="ECO:0000313" key="1">
    <source>
        <dbReference type="EMBL" id="KAK5694900.1"/>
    </source>
</evidence>
<gene>
    <name evidence="1" type="ORF">LTR97_009491</name>
</gene>
<organism evidence="1 2">
    <name type="scientific">Elasticomyces elasticus</name>
    <dbReference type="NCBI Taxonomy" id="574655"/>
    <lineage>
        <taxon>Eukaryota</taxon>
        <taxon>Fungi</taxon>
        <taxon>Dikarya</taxon>
        <taxon>Ascomycota</taxon>
        <taxon>Pezizomycotina</taxon>
        <taxon>Dothideomycetes</taxon>
        <taxon>Dothideomycetidae</taxon>
        <taxon>Mycosphaerellales</taxon>
        <taxon>Teratosphaeriaceae</taxon>
        <taxon>Elasticomyces</taxon>
    </lineage>
</organism>
<comment type="caution">
    <text evidence="1">The sequence shown here is derived from an EMBL/GenBank/DDBJ whole genome shotgun (WGS) entry which is preliminary data.</text>
</comment>
<dbReference type="EMBL" id="JAVRQU010000015">
    <property type="protein sequence ID" value="KAK5694900.1"/>
    <property type="molecule type" value="Genomic_DNA"/>
</dbReference>
<dbReference type="Proteomes" id="UP001310594">
    <property type="component" value="Unassembled WGS sequence"/>
</dbReference>
<accession>A0AAN7VPJ3</accession>
<dbReference type="AlphaFoldDB" id="A0AAN7VPJ3"/>
<protein>
    <submittedName>
        <fullName evidence="1">Uncharacterized protein</fullName>
    </submittedName>
</protein>
<sequence length="577" mass="63782">MPSIWDGVDRPKFEQDLADLHRIAPYQQVPRVALSPSRTPVDGQTEFNLPASIEKQLATDFAFLASWQPTPRCVAAVTVDSTDVLGHGLVITLAANEGVAKQVQESFQRLFGLLRSCASRSGLEILVELHQNRILGRLGSVNFCKVKGWQDRKLVHVGTRTRCLAESTILKPHVDSGSEDARVFVDQLNYLAKSADVMDNRPSGRAPAELKAVVHAAYAVSLNGVSLIPRLQRLGFPPETMSRVEVRQIQNLANYWRICESIAVVARSHRRCFERLQLHILDHGPPEEWPPKSRMKHFVHAEIQLLVHHQKSESPYPPRFVGTSKKACFLCYHFLQAHGSFAVAETHGEVHREWTVPDSSDYTTQVRNRLTDALQKLALKVSAALLANKSGTKQLAQPMQSAINLNILHLYAPSTSTLRSLTRINNQIVEGASNGTASIPEAQLEIASPMTHPLLQQTSSSSGTGSHETLVAIDNSRKPTLVSTRAAYVRSHGLELFINYERVSVDPKSDRVSCTLESISDFSIESSPYVDLTAMAAGDEVTLAAGDEQGISTFDVQYGGRKSKVEIVWCRMNKPPL</sequence>
<proteinExistence type="predicted"/>